<dbReference type="EMBL" id="JAEUBF010001406">
    <property type="protein sequence ID" value="KAH3666728.1"/>
    <property type="molecule type" value="Genomic_DNA"/>
</dbReference>
<evidence type="ECO:0000313" key="2">
    <source>
        <dbReference type="EMBL" id="KAH3666728.1"/>
    </source>
</evidence>
<evidence type="ECO:0000256" key="1">
    <source>
        <dbReference type="ARBA" id="ARBA00023284"/>
    </source>
</evidence>
<proteinExistence type="predicted"/>
<dbReference type="NCBIfam" id="TIGR02174">
    <property type="entry name" value="CXXU_selWTH"/>
    <property type="match status" value="1"/>
</dbReference>
<dbReference type="OrthoDB" id="60822at2759"/>
<dbReference type="SUPFAM" id="SSF52833">
    <property type="entry name" value="Thioredoxin-like"/>
    <property type="match status" value="1"/>
</dbReference>
<dbReference type="PANTHER" id="PTHR36417">
    <property type="entry name" value="SELENOPROTEIN DOMAIN PROTEIN (AFU_ORTHOLOGUE AFUA_1G05220)"/>
    <property type="match status" value="1"/>
</dbReference>
<organism evidence="2 3">
    <name type="scientific">Wickerhamomyces mucosus</name>
    <dbReference type="NCBI Taxonomy" id="1378264"/>
    <lineage>
        <taxon>Eukaryota</taxon>
        <taxon>Fungi</taxon>
        <taxon>Dikarya</taxon>
        <taxon>Ascomycota</taxon>
        <taxon>Saccharomycotina</taxon>
        <taxon>Saccharomycetes</taxon>
        <taxon>Phaffomycetales</taxon>
        <taxon>Wickerhamomycetaceae</taxon>
        <taxon>Wickerhamomyces</taxon>
    </lineage>
</organism>
<evidence type="ECO:0000313" key="3">
    <source>
        <dbReference type="Proteomes" id="UP000769528"/>
    </source>
</evidence>
<keyword evidence="1" id="KW-0676">Redox-active center</keyword>
<sequence length="159" mass="18527">MSSSIKYPRITIKFCTKCKWNLRAFWYAQELLQTFDSKLGEISLIPFESGVFRIELILEENINNNNPGFNGILIWDRKINDGFPDSKYLKQKIRNILWPDINLGHIDKGNNGNLKNYTLNNDIQDDNINNDLNNNDLNNNESNNNDLNNNECIECIENQ</sequence>
<gene>
    <name evidence="2" type="ORF">WICMUC_005545</name>
</gene>
<dbReference type="AlphaFoldDB" id="A0A9P8P6I9"/>
<accession>A0A9P8P6I9</accession>
<reference evidence="2" key="1">
    <citation type="journal article" date="2021" name="Open Biol.">
        <title>Shared evolutionary footprints suggest mitochondrial oxidative damage underlies multiple complex I losses in fungi.</title>
        <authorList>
            <person name="Schikora-Tamarit M.A."/>
            <person name="Marcet-Houben M."/>
            <person name="Nosek J."/>
            <person name="Gabaldon T."/>
        </authorList>
    </citation>
    <scope>NUCLEOTIDE SEQUENCE</scope>
    <source>
        <strain evidence="2">CBS6341</strain>
    </source>
</reference>
<reference evidence="2" key="2">
    <citation type="submission" date="2021-01" db="EMBL/GenBank/DDBJ databases">
        <authorList>
            <person name="Schikora-Tamarit M.A."/>
        </authorList>
    </citation>
    <scope>NUCLEOTIDE SEQUENCE</scope>
    <source>
        <strain evidence="2">CBS6341</strain>
    </source>
</reference>
<comment type="caution">
    <text evidence="2">The sequence shown here is derived from an EMBL/GenBank/DDBJ whole genome shotgun (WGS) entry which is preliminary data.</text>
</comment>
<dbReference type="Gene3D" id="3.40.30.10">
    <property type="entry name" value="Glutaredoxin"/>
    <property type="match status" value="1"/>
</dbReference>
<keyword evidence="3" id="KW-1185">Reference proteome</keyword>
<dbReference type="Proteomes" id="UP000769528">
    <property type="component" value="Unassembled WGS sequence"/>
</dbReference>
<protein>
    <submittedName>
        <fullName evidence="2">Uncharacterized protein</fullName>
    </submittedName>
</protein>
<name>A0A9P8P6I9_9ASCO</name>
<dbReference type="PANTHER" id="PTHR36417:SF2">
    <property type="entry name" value="SELENOPROTEIN DOMAIN PROTEIN (AFU_ORTHOLOGUE AFUA_1G05220)"/>
    <property type="match status" value="1"/>
</dbReference>
<dbReference type="InterPro" id="IPR011893">
    <property type="entry name" value="Selenoprotein_Rdx-typ"/>
</dbReference>
<dbReference type="Pfam" id="PF10262">
    <property type="entry name" value="Rdx"/>
    <property type="match status" value="1"/>
</dbReference>
<dbReference type="InterPro" id="IPR036249">
    <property type="entry name" value="Thioredoxin-like_sf"/>
</dbReference>